<evidence type="ECO:0000313" key="2">
    <source>
        <dbReference type="Proteomes" id="UP000195442"/>
    </source>
</evidence>
<dbReference type="AlphaFoldDB" id="A0A1R4H2V8"/>
<dbReference type="Proteomes" id="UP000195442">
    <property type="component" value="Unassembled WGS sequence"/>
</dbReference>
<organism evidence="1 2">
    <name type="scientific">Crenothrix polyspora</name>
    <dbReference type="NCBI Taxonomy" id="360316"/>
    <lineage>
        <taxon>Bacteria</taxon>
        <taxon>Pseudomonadati</taxon>
        <taxon>Pseudomonadota</taxon>
        <taxon>Gammaproteobacteria</taxon>
        <taxon>Methylococcales</taxon>
        <taxon>Crenotrichaceae</taxon>
        <taxon>Crenothrix</taxon>
    </lineage>
</organism>
<keyword evidence="2" id="KW-1185">Reference proteome</keyword>
<dbReference type="EMBL" id="FUKJ01000081">
    <property type="protein sequence ID" value="SJM90588.1"/>
    <property type="molecule type" value="Genomic_DNA"/>
</dbReference>
<gene>
    <name evidence="1" type="ORF">CRENPOLYSF2_1710004</name>
</gene>
<proteinExistence type="predicted"/>
<sequence length="63" mass="7335">MRNKVGMAYIASWHEFIFQDCGAYKSDFLLFFALCSIVQDRIPDFCFVYNHILNSNNSSPSYV</sequence>
<evidence type="ECO:0000313" key="1">
    <source>
        <dbReference type="EMBL" id="SJM90588.1"/>
    </source>
</evidence>
<name>A0A1R4H2V8_9GAMM</name>
<protein>
    <submittedName>
        <fullName evidence="1">Uncharacterized protein</fullName>
    </submittedName>
</protein>
<reference evidence="2" key="1">
    <citation type="submission" date="2017-02" db="EMBL/GenBank/DDBJ databases">
        <authorList>
            <person name="Daims H."/>
        </authorList>
    </citation>
    <scope>NUCLEOTIDE SEQUENCE [LARGE SCALE GENOMIC DNA]</scope>
</reference>
<accession>A0A1R4H2V8</accession>